<reference evidence="1" key="1">
    <citation type="submission" date="2020-06" db="EMBL/GenBank/DDBJ databases">
        <authorList>
            <person name="Li T."/>
            <person name="Hu X."/>
            <person name="Zhang T."/>
            <person name="Song X."/>
            <person name="Zhang H."/>
            <person name="Dai N."/>
            <person name="Sheng W."/>
            <person name="Hou X."/>
            <person name="Wei L."/>
        </authorList>
    </citation>
    <scope>NUCLEOTIDE SEQUENCE</scope>
    <source>
        <strain evidence="1">KEN8</strain>
        <tissue evidence="1">Leaf</tissue>
    </source>
</reference>
<protein>
    <recommendedName>
        <fullName evidence="2">Retrotransposon gag domain-containing protein</fullName>
    </recommendedName>
</protein>
<evidence type="ECO:0008006" key="2">
    <source>
        <dbReference type="Google" id="ProtNLM"/>
    </source>
</evidence>
<proteinExistence type="predicted"/>
<sequence>MKLGFINGKNPKPQEFDDGFEQWERANSMVISWILNSISKDIVESFLYINTARDLWVELESRFEVSNGPMIYQLQREIASAAQGTLSVSAYFSKLKKPLDELGCLVKTPSCSCGAPKEIANLYQRDHLM</sequence>
<dbReference type="EMBL" id="JACGWM010000002">
    <property type="protein sequence ID" value="KAL0388965.1"/>
    <property type="molecule type" value="Genomic_DNA"/>
</dbReference>
<organism evidence="1">
    <name type="scientific">Sesamum calycinum</name>
    <dbReference type="NCBI Taxonomy" id="2727403"/>
    <lineage>
        <taxon>Eukaryota</taxon>
        <taxon>Viridiplantae</taxon>
        <taxon>Streptophyta</taxon>
        <taxon>Embryophyta</taxon>
        <taxon>Tracheophyta</taxon>
        <taxon>Spermatophyta</taxon>
        <taxon>Magnoliopsida</taxon>
        <taxon>eudicotyledons</taxon>
        <taxon>Gunneridae</taxon>
        <taxon>Pentapetalae</taxon>
        <taxon>asterids</taxon>
        <taxon>lamiids</taxon>
        <taxon>Lamiales</taxon>
        <taxon>Pedaliaceae</taxon>
        <taxon>Sesamum</taxon>
    </lineage>
</organism>
<accession>A0AAW2SA88</accession>
<comment type="caution">
    <text evidence="1">The sequence shown here is derived from an EMBL/GenBank/DDBJ whole genome shotgun (WGS) entry which is preliminary data.</text>
</comment>
<evidence type="ECO:0000313" key="1">
    <source>
        <dbReference type="EMBL" id="KAL0388965.1"/>
    </source>
</evidence>
<dbReference type="AlphaFoldDB" id="A0AAW2SA88"/>
<name>A0AAW2SA88_9LAMI</name>
<reference evidence="1" key="2">
    <citation type="journal article" date="2024" name="Plant">
        <title>Genomic evolution and insights into agronomic trait innovations of Sesamum species.</title>
        <authorList>
            <person name="Miao H."/>
            <person name="Wang L."/>
            <person name="Qu L."/>
            <person name="Liu H."/>
            <person name="Sun Y."/>
            <person name="Le M."/>
            <person name="Wang Q."/>
            <person name="Wei S."/>
            <person name="Zheng Y."/>
            <person name="Lin W."/>
            <person name="Duan Y."/>
            <person name="Cao H."/>
            <person name="Xiong S."/>
            <person name="Wang X."/>
            <person name="Wei L."/>
            <person name="Li C."/>
            <person name="Ma Q."/>
            <person name="Ju M."/>
            <person name="Zhao R."/>
            <person name="Li G."/>
            <person name="Mu C."/>
            <person name="Tian Q."/>
            <person name="Mei H."/>
            <person name="Zhang T."/>
            <person name="Gao T."/>
            <person name="Zhang H."/>
        </authorList>
    </citation>
    <scope>NUCLEOTIDE SEQUENCE</scope>
    <source>
        <strain evidence="1">KEN8</strain>
    </source>
</reference>
<dbReference type="PANTHER" id="PTHR37610:SF40">
    <property type="entry name" value="OS01G0909600 PROTEIN"/>
    <property type="match status" value="1"/>
</dbReference>
<dbReference type="PANTHER" id="PTHR37610">
    <property type="entry name" value="CCHC-TYPE DOMAIN-CONTAINING PROTEIN"/>
    <property type="match status" value="1"/>
</dbReference>
<gene>
    <name evidence="1" type="ORF">Scaly_0253600</name>
</gene>